<comment type="caution">
    <text evidence="3">The sequence shown here is derived from an EMBL/GenBank/DDBJ whole genome shotgun (WGS) entry which is preliminary data.</text>
</comment>
<feature type="region of interest" description="Disordered" evidence="2">
    <location>
        <begin position="74"/>
        <end position="95"/>
    </location>
</feature>
<dbReference type="Proteomes" id="UP001280121">
    <property type="component" value="Unassembled WGS sequence"/>
</dbReference>
<keyword evidence="1" id="KW-0175">Coiled coil</keyword>
<reference evidence="3" key="1">
    <citation type="journal article" date="2023" name="Plant J.">
        <title>Genome sequences and population genomics provide insights into the demographic history, inbreeding, and mutation load of two 'living fossil' tree species of Dipteronia.</title>
        <authorList>
            <person name="Feng Y."/>
            <person name="Comes H.P."/>
            <person name="Chen J."/>
            <person name="Zhu S."/>
            <person name="Lu R."/>
            <person name="Zhang X."/>
            <person name="Li P."/>
            <person name="Qiu J."/>
            <person name="Olsen K.M."/>
            <person name="Qiu Y."/>
        </authorList>
    </citation>
    <scope>NUCLEOTIDE SEQUENCE</scope>
    <source>
        <strain evidence="3">KIB01</strain>
    </source>
</reference>
<dbReference type="EMBL" id="JANJYI010000002">
    <property type="protein sequence ID" value="KAK2660189.1"/>
    <property type="molecule type" value="Genomic_DNA"/>
</dbReference>
<organism evidence="3 4">
    <name type="scientific">Dipteronia dyeriana</name>
    <dbReference type="NCBI Taxonomy" id="168575"/>
    <lineage>
        <taxon>Eukaryota</taxon>
        <taxon>Viridiplantae</taxon>
        <taxon>Streptophyta</taxon>
        <taxon>Embryophyta</taxon>
        <taxon>Tracheophyta</taxon>
        <taxon>Spermatophyta</taxon>
        <taxon>Magnoliopsida</taxon>
        <taxon>eudicotyledons</taxon>
        <taxon>Gunneridae</taxon>
        <taxon>Pentapetalae</taxon>
        <taxon>rosids</taxon>
        <taxon>malvids</taxon>
        <taxon>Sapindales</taxon>
        <taxon>Sapindaceae</taxon>
        <taxon>Hippocastanoideae</taxon>
        <taxon>Acereae</taxon>
        <taxon>Dipteronia</taxon>
    </lineage>
</organism>
<evidence type="ECO:0000313" key="3">
    <source>
        <dbReference type="EMBL" id="KAK2660189.1"/>
    </source>
</evidence>
<name>A0AAE0CQZ3_9ROSI</name>
<sequence length="313" mass="35072">MELYGACPITTNSGRGETPDLLFASDNYRIRSDMWSSTVVDVGSGPRKSKYFGTPIKRKGDFLSRPRFLKTPRKLNIHSSSRGTDSERTSNDPPSSVIPNTFSLISLYVLESVRANASSAKVQEIVSSDPPENLQVSEAVCPSVFFSNFFKGERSRPSVPTIGDILSDSDPSFALKQALAGDLTFGPPEDYEAFEVTDIVEHGRQGVHFLHMLLRKCNSTVKEKDGLIAQVSRMAEEKQKLLVENSKLLTKNSKLMTRISYLTSKETTIVEETRIREVVERRVAELEKENGILELHLEEFKSDFESARDEIEI</sequence>
<protein>
    <submittedName>
        <fullName evidence="3">Uncharacterized protein</fullName>
    </submittedName>
</protein>
<dbReference type="AlphaFoldDB" id="A0AAE0CQZ3"/>
<gene>
    <name evidence="3" type="ORF">Ddye_006722</name>
</gene>
<proteinExistence type="predicted"/>
<evidence type="ECO:0000256" key="2">
    <source>
        <dbReference type="SAM" id="MobiDB-lite"/>
    </source>
</evidence>
<accession>A0AAE0CQZ3</accession>
<keyword evidence="4" id="KW-1185">Reference proteome</keyword>
<feature type="coiled-coil region" evidence="1">
    <location>
        <begin position="269"/>
        <end position="303"/>
    </location>
</feature>
<evidence type="ECO:0000256" key="1">
    <source>
        <dbReference type="SAM" id="Coils"/>
    </source>
</evidence>
<evidence type="ECO:0000313" key="4">
    <source>
        <dbReference type="Proteomes" id="UP001280121"/>
    </source>
</evidence>